<reference evidence="3 4" key="1">
    <citation type="journal article" date="2019" name="Plant Biotechnol. J.">
        <title>The red bayberry genome and genetic basis of sex determination.</title>
        <authorList>
            <person name="Jia H.M."/>
            <person name="Jia H.J."/>
            <person name="Cai Q.L."/>
            <person name="Wang Y."/>
            <person name="Zhao H.B."/>
            <person name="Yang W.F."/>
            <person name="Wang G.Y."/>
            <person name="Li Y.H."/>
            <person name="Zhan D.L."/>
            <person name="Shen Y.T."/>
            <person name="Niu Q.F."/>
            <person name="Chang L."/>
            <person name="Qiu J."/>
            <person name="Zhao L."/>
            <person name="Xie H.B."/>
            <person name="Fu W.Y."/>
            <person name="Jin J."/>
            <person name="Li X.W."/>
            <person name="Jiao Y."/>
            <person name="Zhou C.C."/>
            <person name="Tu T."/>
            <person name="Chai C.Y."/>
            <person name="Gao J.L."/>
            <person name="Fan L.J."/>
            <person name="van de Weg E."/>
            <person name="Wang J.Y."/>
            <person name="Gao Z.S."/>
        </authorList>
    </citation>
    <scope>NUCLEOTIDE SEQUENCE [LARGE SCALE GENOMIC DNA]</scope>
    <source>
        <tissue evidence="3">Leaves</tissue>
    </source>
</reference>
<name>A0A6A1W758_9ROSI</name>
<comment type="caution">
    <text evidence="3">The sequence shown here is derived from an EMBL/GenBank/DDBJ whole genome shotgun (WGS) entry which is preliminary data.</text>
</comment>
<dbReference type="OrthoDB" id="994652at2759"/>
<feature type="chain" id="PRO_5025403579" description="CLAVATA3/ESR (CLE)-related protein 44" evidence="2">
    <location>
        <begin position="31"/>
        <end position="90"/>
    </location>
</feature>
<sequence>MRSSLRDLFCRFALICFLILMCSSMSLLQGMEVCERDRYQTRRLLVSSTPLPANSLTKRDEGVKDPKKSVDTSLRKAPSSKSNPSQNKRL</sequence>
<dbReference type="AlphaFoldDB" id="A0A6A1W758"/>
<keyword evidence="2" id="KW-0732">Signal</keyword>
<organism evidence="3 4">
    <name type="scientific">Morella rubra</name>
    <name type="common">Chinese bayberry</name>
    <dbReference type="NCBI Taxonomy" id="262757"/>
    <lineage>
        <taxon>Eukaryota</taxon>
        <taxon>Viridiplantae</taxon>
        <taxon>Streptophyta</taxon>
        <taxon>Embryophyta</taxon>
        <taxon>Tracheophyta</taxon>
        <taxon>Spermatophyta</taxon>
        <taxon>Magnoliopsida</taxon>
        <taxon>eudicotyledons</taxon>
        <taxon>Gunneridae</taxon>
        <taxon>Pentapetalae</taxon>
        <taxon>rosids</taxon>
        <taxon>fabids</taxon>
        <taxon>Fagales</taxon>
        <taxon>Myricaceae</taxon>
        <taxon>Morella</taxon>
    </lineage>
</organism>
<keyword evidence="4" id="KW-1185">Reference proteome</keyword>
<evidence type="ECO:0000313" key="3">
    <source>
        <dbReference type="EMBL" id="KAB1221104.1"/>
    </source>
</evidence>
<evidence type="ECO:0000256" key="1">
    <source>
        <dbReference type="SAM" id="MobiDB-lite"/>
    </source>
</evidence>
<evidence type="ECO:0000256" key="2">
    <source>
        <dbReference type="SAM" id="SignalP"/>
    </source>
</evidence>
<evidence type="ECO:0008006" key="5">
    <source>
        <dbReference type="Google" id="ProtNLM"/>
    </source>
</evidence>
<feature type="compositionally biased region" description="Polar residues" evidence="1">
    <location>
        <begin position="79"/>
        <end position="90"/>
    </location>
</feature>
<feature type="region of interest" description="Disordered" evidence="1">
    <location>
        <begin position="50"/>
        <end position="90"/>
    </location>
</feature>
<dbReference type="EMBL" id="RXIC02000021">
    <property type="protein sequence ID" value="KAB1221104.1"/>
    <property type="molecule type" value="Genomic_DNA"/>
</dbReference>
<gene>
    <name evidence="3" type="ORF">CJ030_MR3G024349</name>
</gene>
<proteinExistence type="predicted"/>
<feature type="signal peptide" evidence="2">
    <location>
        <begin position="1"/>
        <end position="30"/>
    </location>
</feature>
<feature type="compositionally biased region" description="Basic and acidic residues" evidence="1">
    <location>
        <begin position="57"/>
        <end position="74"/>
    </location>
</feature>
<protein>
    <recommendedName>
        <fullName evidence="5">CLAVATA3/ESR (CLE)-related protein 44</fullName>
    </recommendedName>
</protein>
<dbReference type="Proteomes" id="UP000516437">
    <property type="component" value="Chromosome 3"/>
</dbReference>
<evidence type="ECO:0000313" key="4">
    <source>
        <dbReference type="Proteomes" id="UP000516437"/>
    </source>
</evidence>
<accession>A0A6A1W758</accession>